<proteinExistence type="predicted"/>
<comment type="caution">
    <text evidence="1">The sequence shown here is derived from an EMBL/GenBank/DDBJ whole genome shotgun (WGS) entry which is preliminary data.</text>
</comment>
<protein>
    <submittedName>
        <fullName evidence="1">Uncharacterized protein</fullName>
    </submittedName>
</protein>
<name>A0ACB8T079_9AGAM</name>
<reference evidence="1" key="1">
    <citation type="submission" date="2021-03" db="EMBL/GenBank/DDBJ databases">
        <authorList>
            <consortium name="DOE Joint Genome Institute"/>
            <person name="Ahrendt S."/>
            <person name="Looney B.P."/>
            <person name="Miyauchi S."/>
            <person name="Morin E."/>
            <person name="Drula E."/>
            <person name="Courty P.E."/>
            <person name="Chicoki N."/>
            <person name="Fauchery L."/>
            <person name="Kohler A."/>
            <person name="Kuo A."/>
            <person name="Labutti K."/>
            <person name="Pangilinan J."/>
            <person name="Lipzen A."/>
            <person name="Riley R."/>
            <person name="Andreopoulos W."/>
            <person name="He G."/>
            <person name="Johnson J."/>
            <person name="Barry K.W."/>
            <person name="Grigoriev I.V."/>
            <person name="Nagy L."/>
            <person name="Hibbett D."/>
            <person name="Henrissat B."/>
            <person name="Matheny P.B."/>
            <person name="Labbe J."/>
            <person name="Martin F."/>
        </authorList>
    </citation>
    <scope>NUCLEOTIDE SEQUENCE</scope>
    <source>
        <strain evidence="1">HHB10654</strain>
    </source>
</reference>
<evidence type="ECO:0000313" key="2">
    <source>
        <dbReference type="Proteomes" id="UP000814140"/>
    </source>
</evidence>
<evidence type="ECO:0000313" key="1">
    <source>
        <dbReference type="EMBL" id="KAI0061526.1"/>
    </source>
</evidence>
<gene>
    <name evidence="1" type="ORF">BV25DRAFT_764241</name>
</gene>
<keyword evidence="2" id="KW-1185">Reference proteome</keyword>
<dbReference type="EMBL" id="MU277212">
    <property type="protein sequence ID" value="KAI0061526.1"/>
    <property type="molecule type" value="Genomic_DNA"/>
</dbReference>
<reference evidence="1" key="2">
    <citation type="journal article" date="2022" name="New Phytol.">
        <title>Evolutionary transition to the ectomycorrhizal habit in the genomes of a hyperdiverse lineage of mushroom-forming fungi.</title>
        <authorList>
            <person name="Looney B."/>
            <person name="Miyauchi S."/>
            <person name="Morin E."/>
            <person name="Drula E."/>
            <person name="Courty P.E."/>
            <person name="Kohler A."/>
            <person name="Kuo A."/>
            <person name="LaButti K."/>
            <person name="Pangilinan J."/>
            <person name="Lipzen A."/>
            <person name="Riley R."/>
            <person name="Andreopoulos W."/>
            <person name="He G."/>
            <person name="Johnson J."/>
            <person name="Nolan M."/>
            <person name="Tritt A."/>
            <person name="Barry K.W."/>
            <person name="Grigoriev I.V."/>
            <person name="Nagy L.G."/>
            <person name="Hibbett D."/>
            <person name="Henrissat B."/>
            <person name="Matheny P.B."/>
            <person name="Labbe J."/>
            <person name="Martin F.M."/>
        </authorList>
    </citation>
    <scope>NUCLEOTIDE SEQUENCE</scope>
    <source>
        <strain evidence="1">HHB10654</strain>
    </source>
</reference>
<accession>A0ACB8T079</accession>
<organism evidence="1 2">
    <name type="scientific">Artomyces pyxidatus</name>
    <dbReference type="NCBI Taxonomy" id="48021"/>
    <lineage>
        <taxon>Eukaryota</taxon>
        <taxon>Fungi</taxon>
        <taxon>Dikarya</taxon>
        <taxon>Basidiomycota</taxon>
        <taxon>Agaricomycotina</taxon>
        <taxon>Agaricomycetes</taxon>
        <taxon>Russulales</taxon>
        <taxon>Auriscalpiaceae</taxon>
        <taxon>Artomyces</taxon>
    </lineage>
</organism>
<sequence>MRNSRKCSCGDARRAVSRADGSPSFSKCLLSAHGVRACIPGAPRRFRRARGSHLWSAVATRAFHARLQSLRLFPQLFGRYTGRSARELLRSAEGVSLQARSTHVQPLSTPSLPIFRFHPRDLQHACSAITYAARASVSTLQAGMAVLRRAAASRSHTLAFRLYSNSPTDASRHSPRAVLHRASISSRDLSPGLASRST</sequence>
<dbReference type="Proteomes" id="UP000814140">
    <property type="component" value="Unassembled WGS sequence"/>
</dbReference>